<dbReference type="Proteomes" id="UP000580839">
    <property type="component" value="Unassembled WGS sequence"/>
</dbReference>
<sequence>MLPFRVLRADPEIDFLAFSLPDAIASSLSRFGSVVVRSSATAARFGGELPDLKALAVEAGVDRVVMGTLMSSGGQLQAIAQLIEAPGGTLLTSHTVLSSLGDLFRLQGDIARRVVEALSLMLTGGGVSLTPDAPHNAQAYGLYLRANELAREYEQLPQARELYQRCVDLDPNFARDAFRRALELSPRLAIAHKYLANLEADTGHATNALVRLLGAVERHGNDAELFAGLVHACRYCGLFEQSIAAHHEARRLDPNVPTSLEQTLLMTGDLERLLAAGTSRDVHCSTCNEVRASPPSSTGRTSCWRGSNAGLRTCTRARTAAASGREWLLRRADAREPSAIRAAAGRAGVSRSADGFHRRTARSAGGVSKRRRRAVARLGTNLGIDLAGPFEAALPSFVQHLSVPEDRLARRRSSCSSHTRSACDASRARVELRMFSGQRSRARRPARCSDSHETGWRGRTSPSPERASRSSVRTRRS</sequence>
<gene>
    <name evidence="2" type="ORF">HOP12_01635</name>
</gene>
<organism evidence="2 3">
    <name type="scientific">Eiseniibacteriota bacterium</name>
    <dbReference type="NCBI Taxonomy" id="2212470"/>
    <lineage>
        <taxon>Bacteria</taxon>
        <taxon>Candidatus Eiseniibacteriota</taxon>
    </lineage>
</organism>
<reference evidence="2 3" key="1">
    <citation type="submission" date="2020-04" db="EMBL/GenBank/DDBJ databases">
        <title>Metagenomic profiling of ammonia- and methane-oxidizing microorganisms in a Dutch drinking water treatment plant.</title>
        <authorList>
            <person name="Poghosyan L."/>
            <person name="Leucker S."/>
        </authorList>
    </citation>
    <scope>NUCLEOTIDE SEQUENCE [LARGE SCALE GENOMIC DNA]</scope>
    <source>
        <strain evidence="2">S-RSF-IL-03</strain>
    </source>
</reference>
<protein>
    <recommendedName>
        <fullName evidence="4">Tetratricopeptide repeat protein</fullName>
    </recommendedName>
</protein>
<dbReference type="EMBL" id="JABFRW010000019">
    <property type="protein sequence ID" value="NOT32850.1"/>
    <property type="molecule type" value="Genomic_DNA"/>
</dbReference>
<evidence type="ECO:0008006" key="4">
    <source>
        <dbReference type="Google" id="ProtNLM"/>
    </source>
</evidence>
<accession>A0A849SN46</accession>
<dbReference type="AlphaFoldDB" id="A0A849SN46"/>
<dbReference type="InterPro" id="IPR011990">
    <property type="entry name" value="TPR-like_helical_dom_sf"/>
</dbReference>
<feature type="compositionally biased region" description="Basic and acidic residues" evidence="1">
    <location>
        <begin position="447"/>
        <end position="456"/>
    </location>
</feature>
<evidence type="ECO:0000313" key="3">
    <source>
        <dbReference type="Proteomes" id="UP000580839"/>
    </source>
</evidence>
<dbReference type="Gene3D" id="1.25.40.10">
    <property type="entry name" value="Tetratricopeptide repeat domain"/>
    <property type="match status" value="1"/>
</dbReference>
<evidence type="ECO:0000256" key="1">
    <source>
        <dbReference type="SAM" id="MobiDB-lite"/>
    </source>
</evidence>
<feature type="region of interest" description="Disordered" evidence="1">
    <location>
        <begin position="435"/>
        <end position="477"/>
    </location>
</feature>
<dbReference type="SUPFAM" id="SSF48452">
    <property type="entry name" value="TPR-like"/>
    <property type="match status" value="1"/>
</dbReference>
<proteinExistence type="predicted"/>
<comment type="caution">
    <text evidence="2">The sequence shown here is derived from an EMBL/GenBank/DDBJ whole genome shotgun (WGS) entry which is preliminary data.</text>
</comment>
<name>A0A849SN46_UNCEI</name>
<evidence type="ECO:0000313" key="2">
    <source>
        <dbReference type="EMBL" id="NOT32850.1"/>
    </source>
</evidence>